<organism evidence="2 3">
    <name type="scientific">Marchantia polymorpha subsp. ruderalis</name>
    <dbReference type="NCBI Taxonomy" id="1480154"/>
    <lineage>
        <taxon>Eukaryota</taxon>
        <taxon>Viridiplantae</taxon>
        <taxon>Streptophyta</taxon>
        <taxon>Embryophyta</taxon>
        <taxon>Marchantiophyta</taxon>
        <taxon>Marchantiopsida</taxon>
        <taxon>Marchantiidae</taxon>
        <taxon>Marchantiales</taxon>
        <taxon>Marchantiaceae</taxon>
        <taxon>Marchantia</taxon>
    </lineage>
</organism>
<name>A0A176WD07_MARPO</name>
<evidence type="ECO:0000256" key="1">
    <source>
        <dbReference type="SAM" id="MobiDB-lite"/>
    </source>
</evidence>
<evidence type="ECO:0000313" key="2">
    <source>
        <dbReference type="EMBL" id="OAE30997.1"/>
    </source>
</evidence>
<accession>A0A176WD07</accession>
<reference evidence="2" key="1">
    <citation type="submission" date="2016-03" db="EMBL/GenBank/DDBJ databases">
        <title>Mechanisms controlling the formation of the plant cell surface in tip-growing cells are functionally conserved among land plants.</title>
        <authorList>
            <person name="Honkanen S."/>
            <person name="Jones V.A."/>
            <person name="Morieri G."/>
            <person name="Champion C."/>
            <person name="Hetherington A.J."/>
            <person name="Kelly S."/>
            <person name="Saint-Marcoux D."/>
            <person name="Proust H."/>
            <person name="Prescott H."/>
            <person name="Dolan L."/>
        </authorList>
    </citation>
    <scope>NUCLEOTIDE SEQUENCE [LARGE SCALE GENOMIC DNA]</scope>
    <source>
        <tissue evidence="2">Whole gametophyte</tissue>
    </source>
</reference>
<gene>
    <name evidence="2" type="ORF">AXG93_4195s1010</name>
</gene>
<dbReference type="InterPro" id="IPR025322">
    <property type="entry name" value="PADRE_dom"/>
</dbReference>
<dbReference type="Proteomes" id="UP000077202">
    <property type="component" value="Unassembled WGS sequence"/>
</dbReference>
<comment type="caution">
    <text evidence="2">The sequence shown here is derived from an EMBL/GenBank/DDBJ whole genome shotgun (WGS) entry which is preliminary data.</text>
</comment>
<dbReference type="EMBL" id="LVLJ01001198">
    <property type="protein sequence ID" value="OAE30997.1"/>
    <property type="molecule type" value="Genomic_DNA"/>
</dbReference>
<dbReference type="Pfam" id="PF14009">
    <property type="entry name" value="PADRE"/>
    <property type="match status" value="1"/>
</dbReference>
<sequence>MGQTVSLGACISGGSRVRVMNTEGVFENYEFPTVTAEVMLQHPDHLVVHCQQTQKGIGNRNKINIMLPEQPLLPGQPYMLYPIPERHKHLLAKSKSFSMIKRQIEAKSANVSTHKEKKTGRRFALKLVVTRLQLATVVASKMTKKEDEEQLSPLVEAKEEETKKKKSPPQPLDMPIYNWHPALASIPESPLGFHSIPQTPRGLYKMANIMEVDQVVVRLENYGCGSGGFEADALANDFETVSMGCTLLCAWQMCTSEDDKRVCRHIPEGGDTVLVSLPWYLKAEQLLGRLTLGLL</sequence>
<protein>
    <submittedName>
        <fullName evidence="2">Uncharacterized protein</fullName>
    </submittedName>
</protein>
<dbReference type="AlphaFoldDB" id="A0A176WD07"/>
<proteinExistence type="predicted"/>
<keyword evidence="3" id="KW-1185">Reference proteome</keyword>
<feature type="region of interest" description="Disordered" evidence="1">
    <location>
        <begin position="142"/>
        <end position="172"/>
    </location>
</feature>
<evidence type="ECO:0000313" key="3">
    <source>
        <dbReference type="Proteomes" id="UP000077202"/>
    </source>
</evidence>